<feature type="transmembrane region" description="Helical" evidence="5">
    <location>
        <begin position="404"/>
        <end position="423"/>
    </location>
</feature>
<comment type="subcellular location">
    <subcellularLocation>
        <location evidence="1">Membrane</location>
        <topology evidence="1">Multi-pass membrane protein</topology>
    </subcellularLocation>
</comment>
<reference evidence="9 10" key="1">
    <citation type="submission" date="2024-05" db="EMBL/GenBank/DDBJ databases">
        <authorList>
            <person name="De Oliveira J.P."/>
            <person name="Noriler S.A."/>
            <person name="De Oliveira A.G."/>
            <person name="Sipoli D.S."/>
        </authorList>
    </citation>
    <scope>NUCLEOTIDE SEQUENCE [LARGE SCALE GENOMIC DNA]</scope>
    <source>
        <strain evidence="9 10">LABIM186</strain>
    </source>
</reference>
<feature type="transmembrane region" description="Helical" evidence="5">
    <location>
        <begin position="191"/>
        <end position="208"/>
    </location>
</feature>
<evidence type="ECO:0000256" key="5">
    <source>
        <dbReference type="SAM" id="Phobius"/>
    </source>
</evidence>
<feature type="transmembrane region" description="Helical" evidence="5">
    <location>
        <begin position="243"/>
        <end position="261"/>
    </location>
</feature>
<feature type="transmembrane region" description="Helical" evidence="5">
    <location>
        <begin position="60"/>
        <end position="83"/>
    </location>
</feature>
<feature type="transmembrane region" description="Helical" evidence="5">
    <location>
        <begin position="345"/>
        <end position="370"/>
    </location>
</feature>
<gene>
    <name evidence="9" type="ORF">ABH309_13085</name>
</gene>
<evidence type="ECO:0000256" key="1">
    <source>
        <dbReference type="ARBA" id="ARBA00004141"/>
    </source>
</evidence>
<keyword evidence="10" id="KW-1185">Reference proteome</keyword>
<sequence>MINSKVAGAGVFAFFVATLVLPFLNFARYTPLPDWWTDALVVLAVGAVAPFSLKKGDRQILLPTASLALLVLALVLAISNGLFLDNIQGSGQVIASLLAMLMLSLWLGNRIDMPLPRVCVLLAGAVLLGNSIQIMLGLIQALNLAPWCRGMVLFDYREPTTVMGNLAQRNQYAQYLNWGLPAACYLYAQRYLRASLCAALVFVLAILISWSGARLPLAYGLGLCFLAWLWFRRGSPDPVLRRMVAALALSVMALSFMQLFNHELIWLLNRMGVPIHAVSGSERMLDAGFGARRRVEWTKALQVFIAHPWLGVGLGRYAAQSVWLETFGGLPKYPESWLFTQSHNLIFQLLAETGAVGALIVISGLLMCLLPFFGRGRQDAEHLLLLSLAMMLLMHSMFEFPLWYLPFLAMLVIVCVLGPAARWRIPVRTGILRWVCILGGVLMLVHVASGAVIYWRMLEYNVPNRSEEESARRVDYIGMVGSNLLWARTSDLVLSNYLIPERKYLVVTLPFYEKLARDQPYAGVLLKLSVCRALAGQANGAREVMAEAIANYPDDVPKFVLSLQSWGEPEVQSLREMALRAAQAYQEHGANIDAGRVAAVMTVAAPVTRKPLF</sequence>
<feature type="transmembrane region" description="Helical" evidence="5">
    <location>
        <begin position="89"/>
        <end position="107"/>
    </location>
</feature>
<keyword evidence="4 5" id="KW-0472">Membrane</keyword>
<feature type="transmembrane region" description="Helical" evidence="5">
    <location>
        <begin position="119"/>
        <end position="142"/>
    </location>
</feature>
<feature type="domain" description="Virulence factor membrane-bound polymerase C-terminal" evidence="7">
    <location>
        <begin position="384"/>
        <end position="559"/>
    </location>
</feature>
<evidence type="ECO:0000313" key="10">
    <source>
        <dbReference type="Proteomes" id="UP001438292"/>
    </source>
</evidence>
<dbReference type="InterPro" id="IPR021797">
    <property type="entry name" value="Wzy_C_2"/>
</dbReference>
<dbReference type="PANTHER" id="PTHR37422:SF21">
    <property type="entry name" value="EXOQ-LIKE PROTEIN"/>
    <property type="match status" value="1"/>
</dbReference>
<dbReference type="InterPro" id="IPR007016">
    <property type="entry name" value="O-antigen_ligase-rel_domated"/>
</dbReference>
<dbReference type="Proteomes" id="UP001438292">
    <property type="component" value="Unassembled WGS sequence"/>
</dbReference>
<evidence type="ECO:0000256" key="2">
    <source>
        <dbReference type="ARBA" id="ARBA00022692"/>
    </source>
</evidence>
<accession>A0ABV0H644</accession>
<feature type="transmembrane region" description="Helical" evidence="5">
    <location>
        <begin position="215"/>
        <end position="231"/>
    </location>
</feature>
<feature type="transmembrane region" description="Helical" evidence="5">
    <location>
        <begin position="435"/>
        <end position="455"/>
    </location>
</feature>
<organism evidence="9 10">
    <name type="scientific">Chromobacterium piscinae</name>
    <dbReference type="NCBI Taxonomy" id="686831"/>
    <lineage>
        <taxon>Bacteria</taxon>
        <taxon>Pseudomonadati</taxon>
        <taxon>Pseudomonadota</taxon>
        <taxon>Betaproteobacteria</taxon>
        <taxon>Neisseriales</taxon>
        <taxon>Chromobacteriaceae</taxon>
        <taxon>Chromobacterium</taxon>
    </lineage>
</organism>
<evidence type="ECO:0000313" key="9">
    <source>
        <dbReference type="EMBL" id="MEO3955396.1"/>
    </source>
</evidence>
<keyword evidence="2 5" id="KW-0812">Transmembrane</keyword>
<feature type="transmembrane region" description="Helical" evidence="5">
    <location>
        <begin position="7"/>
        <end position="29"/>
    </location>
</feature>
<evidence type="ECO:0000259" key="7">
    <source>
        <dbReference type="Pfam" id="PF11846"/>
    </source>
</evidence>
<dbReference type="Pfam" id="PF04932">
    <property type="entry name" value="Wzy_C"/>
    <property type="match status" value="1"/>
</dbReference>
<dbReference type="InterPro" id="IPR031726">
    <property type="entry name" value="PglL_A"/>
</dbReference>
<dbReference type="RefSeq" id="WP_346195156.1">
    <property type="nucleotide sequence ID" value="NZ_JBDJHV010000018.1"/>
</dbReference>
<proteinExistence type="predicted"/>
<dbReference type="Pfam" id="PF11846">
    <property type="entry name" value="Wzy_C_2"/>
    <property type="match status" value="1"/>
</dbReference>
<feature type="domain" description="Protein glycosylation ligase" evidence="8">
    <location>
        <begin position="162"/>
        <end position="186"/>
    </location>
</feature>
<feature type="domain" description="O-antigen ligase-related" evidence="6">
    <location>
        <begin position="200"/>
        <end position="362"/>
    </location>
</feature>
<keyword evidence="3 5" id="KW-1133">Transmembrane helix</keyword>
<dbReference type="Pfam" id="PF15864">
    <property type="entry name" value="PglL_A"/>
    <property type="match status" value="1"/>
</dbReference>
<dbReference type="EMBL" id="JBDQQU010000011">
    <property type="protein sequence ID" value="MEO3955396.1"/>
    <property type="molecule type" value="Genomic_DNA"/>
</dbReference>
<comment type="caution">
    <text evidence="9">The sequence shown here is derived from an EMBL/GenBank/DDBJ whole genome shotgun (WGS) entry which is preliminary data.</text>
</comment>
<feature type="transmembrane region" description="Helical" evidence="5">
    <location>
        <begin position="35"/>
        <end position="53"/>
    </location>
</feature>
<dbReference type="InterPro" id="IPR051533">
    <property type="entry name" value="WaaL-like"/>
</dbReference>
<evidence type="ECO:0000256" key="3">
    <source>
        <dbReference type="ARBA" id="ARBA00022989"/>
    </source>
</evidence>
<dbReference type="PANTHER" id="PTHR37422">
    <property type="entry name" value="TEICHURONIC ACID BIOSYNTHESIS PROTEIN TUAE"/>
    <property type="match status" value="1"/>
</dbReference>
<evidence type="ECO:0000256" key="4">
    <source>
        <dbReference type="ARBA" id="ARBA00023136"/>
    </source>
</evidence>
<name>A0ABV0H644_9NEIS</name>
<protein>
    <submittedName>
        <fullName evidence="9">Wzy polymerase domain-containing protein</fullName>
    </submittedName>
</protein>
<evidence type="ECO:0000259" key="8">
    <source>
        <dbReference type="Pfam" id="PF15864"/>
    </source>
</evidence>
<evidence type="ECO:0000259" key="6">
    <source>
        <dbReference type="Pfam" id="PF04932"/>
    </source>
</evidence>